<gene>
    <name evidence="13" type="ORF">DW142_02875</name>
    <name evidence="12" type="ORF">DW243_06865</name>
    <name evidence="11" type="ORF">DW270_01080</name>
    <name evidence="10" type="ORF">DW812_00490</name>
    <name evidence="9" type="ORF">DWY88_09545</name>
    <name evidence="6" type="ORF">G4958_03735</name>
    <name evidence="8" type="ORF">G4981_06175</name>
    <name evidence="7" type="ORF">G4993_05185</name>
    <name evidence="4" type="ORF">LIQ08_02725</name>
    <name evidence="3" type="ORF">LIQ10_04515</name>
    <name evidence="5" type="ORF">PNU63_08785</name>
</gene>
<dbReference type="RefSeq" id="WP_004843536.1">
    <property type="nucleotide sequence ID" value="NZ_AP031447.1"/>
</dbReference>
<organism evidence="7 19">
    <name type="scientific">Mediterraneibacter gnavus</name>
    <name type="common">Ruminococcus gnavus</name>
    <dbReference type="NCBI Taxonomy" id="33038"/>
    <lineage>
        <taxon>Bacteria</taxon>
        <taxon>Bacillati</taxon>
        <taxon>Bacillota</taxon>
        <taxon>Clostridia</taxon>
        <taxon>Lachnospirales</taxon>
        <taxon>Lachnospiraceae</taxon>
        <taxon>Mediterraneibacter</taxon>
    </lineage>
</organism>
<reference evidence="7" key="2">
    <citation type="journal article" date="2020" name="Cell Host Microbe">
        <title>Functional and Genomic Variation between Human-Derived Isolates of Lachnospiraceae Reveals Inter- and Intra-Species Diversity.</title>
        <authorList>
            <person name="Sorbara M.T."/>
            <person name="Littmann E.R."/>
            <person name="Fontana E."/>
            <person name="Moody T.U."/>
            <person name="Kohout C.E."/>
            <person name="Gjonbalaj M."/>
            <person name="Eaton V."/>
            <person name="Seok R."/>
            <person name="Leiner I.M."/>
            <person name="Pamer E.G."/>
        </authorList>
    </citation>
    <scope>NUCLEOTIDE SEQUENCE</scope>
    <source>
        <strain evidence="8">MSK.11.9</strain>
        <strain evidence="7">MSK.15.32</strain>
        <strain evidence="6">MSK.22.53</strain>
    </source>
</reference>
<evidence type="ECO:0000313" key="19">
    <source>
        <dbReference type="Proteomes" id="UP001296580"/>
    </source>
</evidence>
<dbReference type="SUPFAM" id="SSF63520">
    <property type="entry name" value="PTS-regulatory domain, PRD"/>
    <property type="match status" value="2"/>
</dbReference>
<accession>A0A2N5NSS3</accession>
<dbReference type="Pfam" id="PF03123">
    <property type="entry name" value="CAT_RBD"/>
    <property type="match status" value="1"/>
</dbReference>
<evidence type="ECO:0000313" key="10">
    <source>
        <dbReference type="EMBL" id="RHD09266.1"/>
    </source>
</evidence>
<dbReference type="EMBL" id="JAJBOM010000002">
    <property type="protein sequence ID" value="MCB5618083.1"/>
    <property type="molecule type" value="Genomic_DNA"/>
</dbReference>
<name>A0A2N5NSS3_MEDGN</name>
<dbReference type="EMBL" id="JAAIRY010000007">
    <property type="protein sequence ID" value="NSI64860.1"/>
    <property type="molecule type" value="Genomic_DNA"/>
</dbReference>
<dbReference type="GO" id="GO:0003723">
    <property type="term" value="F:RNA binding"/>
    <property type="evidence" value="ECO:0007669"/>
    <property type="project" value="InterPro"/>
</dbReference>
<dbReference type="Proteomes" id="UP000283992">
    <property type="component" value="Unassembled WGS sequence"/>
</dbReference>
<reference evidence="7" key="3">
    <citation type="submission" date="2020-02" db="EMBL/GenBank/DDBJ databases">
        <authorList>
            <person name="Littmann E."/>
            <person name="Sorbara M."/>
        </authorList>
    </citation>
    <scope>NUCLEOTIDE SEQUENCE</scope>
    <source>
        <strain evidence="8">MSK.11.9</strain>
        <strain evidence="7">MSK.15.32</strain>
        <strain evidence="6">MSK.22.53</strain>
    </source>
</reference>
<dbReference type="EMBL" id="JAAIRM010000004">
    <property type="protein sequence ID" value="NSI18486.1"/>
    <property type="molecule type" value="Genomic_DNA"/>
</dbReference>
<dbReference type="Proteomes" id="UP000284472">
    <property type="component" value="Unassembled WGS sequence"/>
</dbReference>
<evidence type="ECO:0000259" key="2">
    <source>
        <dbReference type="PROSITE" id="PS51372"/>
    </source>
</evidence>
<evidence type="ECO:0000313" key="11">
    <source>
        <dbReference type="EMBL" id="RHG22503.1"/>
    </source>
</evidence>
<dbReference type="EMBL" id="QSIR01000001">
    <property type="protein sequence ID" value="RHD09266.1"/>
    <property type="molecule type" value="Genomic_DNA"/>
</dbReference>
<dbReference type="EMBL" id="JAJBNC010000005">
    <property type="protein sequence ID" value="MCB5493007.1"/>
    <property type="molecule type" value="Genomic_DNA"/>
</dbReference>
<keyword evidence="1" id="KW-0677">Repeat</keyword>
<dbReference type="Proteomes" id="UP000285697">
    <property type="component" value="Unassembled WGS sequence"/>
</dbReference>
<dbReference type="Proteomes" id="UP000286137">
    <property type="component" value="Unassembled WGS sequence"/>
</dbReference>
<evidence type="ECO:0000313" key="5">
    <source>
        <dbReference type="EMBL" id="MDB8738869.1"/>
    </source>
</evidence>
<evidence type="ECO:0000313" key="8">
    <source>
        <dbReference type="EMBL" id="NSI64860.1"/>
    </source>
</evidence>
<dbReference type="Gene3D" id="1.10.1790.10">
    <property type="entry name" value="PRD domain"/>
    <property type="match status" value="2"/>
</dbReference>
<dbReference type="Proteomes" id="UP001211731">
    <property type="component" value="Unassembled WGS sequence"/>
</dbReference>
<dbReference type="Proteomes" id="UP001296580">
    <property type="component" value="Unassembled WGS sequence"/>
</dbReference>
<dbReference type="STRING" id="33038.GCA_900067245_02684"/>
<dbReference type="GO" id="GO:0006355">
    <property type="term" value="P:regulation of DNA-templated transcription"/>
    <property type="evidence" value="ECO:0007669"/>
    <property type="project" value="InterPro"/>
</dbReference>
<dbReference type="EMBL" id="JAAIRV010000006">
    <property type="protein sequence ID" value="NSI57795.1"/>
    <property type="molecule type" value="Genomic_DNA"/>
</dbReference>
<evidence type="ECO:0000313" key="14">
    <source>
        <dbReference type="Proteomes" id="UP000283981"/>
    </source>
</evidence>
<dbReference type="Proteomes" id="UP001297422">
    <property type="component" value="Unassembled WGS sequence"/>
</dbReference>
<dbReference type="EMBL" id="JAQMLR010000007">
    <property type="protein sequence ID" value="MDB8738869.1"/>
    <property type="molecule type" value="Genomic_DNA"/>
</dbReference>
<feature type="domain" description="PRD" evidence="2">
    <location>
        <begin position="65"/>
        <end position="170"/>
    </location>
</feature>
<dbReference type="Proteomes" id="UP001297370">
    <property type="component" value="Unassembled WGS sequence"/>
</dbReference>
<reference evidence="5" key="5">
    <citation type="submission" date="2023-01" db="EMBL/GenBank/DDBJ databases">
        <title>Human gut microbiome strain richness.</title>
        <authorList>
            <person name="Chen-Liaw A."/>
        </authorList>
    </citation>
    <scope>NUCLEOTIDE SEQUENCE</scope>
    <source>
        <strain evidence="5">1001217st1_A9_1001217B_191108</strain>
    </source>
</reference>
<dbReference type="SUPFAM" id="SSF50151">
    <property type="entry name" value="SacY-like RNA-binding domain"/>
    <property type="match status" value="1"/>
</dbReference>
<dbReference type="EMBL" id="QRLN01000003">
    <property type="protein sequence ID" value="RHJ15174.1"/>
    <property type="molecule type" value="Genomic_DNA"/>
</dbReference>
<evidence type="ECO:0000313" key="3">
    <source>
        <dbReference type="EMBL" id="MCB5493007.1"/>
    </source>
</evidence>
<protein>
    <submittedName>
        <fullName evidence="7">PRD domain-containing protein</fullName>
    </submittedName>
</protein>
<feature type="domain" description="PRD" evidence="2">
    <location>
        <begin position="171"/>
        <end position="281"/>
    </location>
</feature>
<sequence>MIIQRILNNNVVIVKNKKGQEEIVCGKGIAFKKKVGEFVDVSAINKVFTLRGRKELEYFQELWEEIPVEYFKVADDVVGMIKLELGKKISDTLYISLIDHIYMAVQRSEKGIQVRNAMMWDIQRFYPEEFHLGEKALGMIQKKLNVSLLQDEAAFIALHIVNASADGSDMTKVLEITKLIGEIETIVKRYYRMEFENESVYYYRFVTHLKFLAQRLVTKTTYDEEESELFTMVRDKYDQSYQCVERIAKFIQEEYHCGLSGEEKLYLTIHIERVTEKGMKGKKNENEAEI</sequence>
<dbReference type="InterPro" id="IPR036634">
    <property type="entry name" value="PRD_sf"/>
</dbReference>
<evidence type="ECO:0000313" key="15">
    <source>
        <dbReference type="Proteomes" id="UP000283992"/>
    </source>
</evidence>
<dbReference type="PANTHER" id="PTHR30185">
    <property type="entry name" value="CRYPTIC BETA-GLUCOSIDE BGL OPERON ANTITERMINATOR"/>
    <property type="match status" value="1"/>
</dbReference>
<dbReference type="Gene3D" id="2.30.24.10">
    <property type="entry name" value="CAT RNA-binding domain"/>
    <property type="match status" value="1"/>
</dbReference>
<evidence type="ECO:0000313" key="7">
    <source>
        <dbReference type="EMBL" id="NSI57795.1"/>
    </source>
</evidence>
<dbReference type="Proteomes" id="UP001296581">
    <property type="component" value="Unassembled WGS sequence"/>
</dbReference>
<evidence type="ECO:0000313" key="6">
    <source>
        <dbReference type="EMBL" id="NSI18486.1"/>
    </source>
</evidence>
<proteinExistence type="predicted"/>
<dbReference type="GeneID" id="57433543"/>
<dbReference type="EMBL" id="QRIA01000001">
    <property type="protein sequence ID" value="RHG22503.1"/>
    <property type="molecule type" value="Genomic_DNA"/>
</dbReference>
<evidence type="ECO:0000313" key="9">
    <source>
        <dbReference type="EMBL" id="RGQ66775.1"/>
    </source>
</evidence>
<dbReference type="Proteomes" id="UP001296643">
    <property type="component" value="Unassembled WGS sequence"/>
</dbReference>
<evidence type="ECO:0000313" key="18">
    <source>
        <dbReference type="Proteomes" id="UP000286137"/>
    </source>
</evidence>
<dbReference type="EMBL" id="QRTJ01000017">
    <property type="protein sequence ID" value="RGQ66775.1"/>
    <property type="molecule type" value="Genomic_DNA"/>
</dbReference>
<reference evidence="3" key="4">
    <citation type="submission" date="2021-10" db="EMBL/GenBank/DDBJ databases">
        <title>Collection of gut derived symbiotic bacterial strains cultured from healthy donors.</title>
        <authorList>
            <person name="Lin H."/>
            <person name="Littmann E."/>
            <person name="Claire K."/>
            <person name="Pamer E."/>
        </authorList>
    </citation>
    <scope>NUCLEOTIDE SEQUENCE</scope>
    <source>
        <strain evidence="4">MSK.23.18</strain>
        <strain evidence="3">MSK.23.4</strain>
    </source>
</reference>
<evidence type="ECO:0000313" key="12">
    <source>
        <dbReference type="EMBL" id="RHG85303.1"/>
    </source>
</evidence>
<evidence type="ECO:0000256" key="1">
    <source>
        <dbReference type="ARBA" id="ARBA00022737"/>
    </source>
</evidence>
<dbReference type="InterPro" id="IPR050661">
    <property type="entry name" value="BglG_antiterminators"/>
</dbReference>
<evidence type="ECO:0000313" key="17">
    <source>
        <dbReference type="Proteomes" id="UP000285697"/>
    </source>
</evidence>
<dbReference type="InterPro" id="IPR004341">
    <property type="entry name" value="CAT_RNA-bd_dom"/>
</dbReference>
<dbReference type="PANTHER" id="PTHR30185:SF15">
    <property type="entry name" value="CRYPTIC BETA-GLUCOSIDE BGL OPERON ANTITERMINATOR"/>
    <property type="match status" value="1"/>
</dbReference>
<evidence type="ECO:0000313" key="13">
    <source>
        <dbReference type="EMBL" id="RHJ15174.1"/>
    </source>
</evidence>
<evidence type="ECO:0000313" key="16">
    <source>
        <dbReference type="Proteomes" id="UP000284472"/>
    </source>
</evidence>
<dbReference type="InterPro" id="IPR036650">
    <property type="entry name" value="CAT_RNA-bd_dom_sf"/>
</dbReference>
<dbReference type="Pfam" id="PF00874">
    <property type="entry name" value="PRD"/>
    <property type="match status" value="2"/>
</dbReference>
<dbReference type="EMBL" id="QRIS01000009">
    <property type="protein sequence ID" value="RHG85303.1"/>
    <property type="molecule type" value="Genomic_DNA"/>
</dbReference>
<evidence type="ECO:0000313" key="4">
    <source>
        <dbReference type="EMBL" id="MCB5618083.1"/>
    </source>
</evidence>
<dbReference type="InterPro" id="IPR011608">
    <property type="entry name" value="PRD"/>
</dbReference>
<dbReference type="NCBIfam" id="NF046042">
    <property type="entry name" value="LicT"/>
    <property type="match status" value="1"/>
</dbReference>
<dbReference type="SMART" id="SM01061">
    <property type="entry name" value="CAT_RBD"/>
    <property type="match status" value="1"/>
</dbReference>
<dbReference type="Proteomes" id="UP000283981">
    <property type="component" value="Unassembled WGS sequence"/>
</dbReference>
<reference evidence="14 15" key="1">
    <citation type="submission" date="2018-08" db="EMBL/GenBank/DDBJ databases">
        <title>A genome reference for cultivated species of the human gut microbiota.</title>
        <authorList>
            <person name="Zou Y."/>
            <person name="Xue W."/>
            <person name="Luo G."/>
        </authorList>
    </citation>
    <scope>NUCLEOTIDE SEQUENCE [LARGE SCALE GENOMIC DNA]</scope>
    <source>
        <strain evidence="9 18">AF27-4BH</strain>
        <strain evidence="13 15">AM12-54</strain>
        <strain evidence="12 14">AM21-18</strain>
        <strain evidence="11 17">AM22-7AC</strain>
        <strain evidence="10 16">AM32-6</strain>
    </source>
</reference>
<dbReference type="AlphaFoldDB" id="A0A2N5NSS3"/>
<comment type="caution">
    <text evidence="7">The sequence shown here is derived from an EMBL/GenBank/DDBJ whole genome shotgun (WGS) entry which is preliminary data.</text>
</comment>
<dbReference type="PROSITE" id="PS51372">
    <property type="entry name" value="PRD_2"/>
    <property type="match status" value="2"/>
</dbReference>